<dbReference type="GO" id="GO:0046872">
    <property type="term" value="F:metal ion binding"/>
    <property type="evidence" value="ECO:0007669"/>
    <property type="project" value="UniProtKB-KW"/>
</dbReference>
<dbReference type="GO" id="GO:0005739">
    <property type="term" value="C:mitochondrion"/>
    <property type="evidence" value="ECO:0007669"/>
    <property type="project" value="UniProtKB-SubCell"/>
</dbReference>
<dbReference type="Proteomes" id="UP000663699">
    <property type="component" value="Chromosome 3"/>
</dbReference>
<keyword evidence="13" id="KW-0496">Mitochondrion</keyword>
<dbReference type="Pfam" id="PF00565">
    <property type="entry name" value="SNase"/>
    <property type="match status" value="1"/>
</dbReference>
<accession>A0A899FVG9</accession>
<organism evidence="17 18">
    <name type="scientific">Pneumocystis wakefieldiae</name>
    <dbReference type="NCBI Taxonomy" id="38082"/>
    <lineage>
        <taxon>Eukaryota</taxon>
        <taxon>Fungi</taxon>
        <taxon>Dikarya</taxon>
        <taxon>Ascomycota</taxon>
        <taxon>Taphrinomycotina</taxon>
        <taxon>Pneumocystomycetes</taxon>
        <taxon>Pneumocystaceae</taxon>
        <taxon>Pneumocystis</taxon>
    </lineage>
</organism>
<proteinExistence type="inferred from homology"/>
<evidence type="ECO:0000256" key="11">
    <source>
        <dbReference type="ARBA" id="ARBA00022837"/>
    </source>
</evidence>
<evidence type="ECO:0000256" key="14">
    <source>
        <dbReference type="ARBA" id="ARBA00023136"/>
    </source>
</evidence>
<gene>
    <name evidence="17" type="ORF">MERGE_001945</name>
</gene>
<evidence type="ECO:0000256" key="12">
    <source>
        <dbReference type="ARBA" id="ARBA00022989"/>
    </source>
</evidence>
<evidence type="ECO:0000256" key="1">
    <source>
        <dbReference type="ARBA" id="ARBA00004167"/>
    </source>
</evidence>
<evidence type="ECO:0000256" key="13">
    <source>
        <dbReference type="ARBA" id="ARBA00023128"/>
    </source>
</evidence>
<dbReference type="PANTHER" id="PTHR12302">
    <property type="entry name" value="EBNA2 BINDING PROTEIN P100"/>
    <property type="match status" value="1"/>
</dbReference>
<comment type="similarity">
    <text evidence="3">Belongs to the LCL3 family.</text>
</comment>
<dbReference type="PANTHER" id="PTHR12302:SF3">
    <property type="entry name" value="SERINE_THREONINE-PROTEIN KINASE 31"/>
    <property type="match status" value="1"/>
</dbReference>
<keyword evidence="10" id="KW-0378">Hydrolase</keyword>
<dbReference type="AlphaFoldDB" id="A0A899FVG9"/>
<dbReference type="Gene3D" id="2.40.50.90">
    <property type="match status" value="1"/>
</dbReference>
<evidence type="ECO:0000256" key="10">
    <source>
        <dbReference type="ARBA" id="ARBA00022801"/>
    </source>
</evidence>
<dbReference type="PROSITE" id="PS50830">
    <property type="entry name" value="TNASE_3"/>
    <property type="match status" value="1"/>
</dbReference>
<dbReference type="SUPFAM" id="SSF50199">
    <property type="entry name" value="Staphylococcal nuclease"/>
    <property type="match status" value="1"/>
</dbReference>
<evidence type="ECO:0000256" key="15">
    <source>
        <dbReference type="SAM" id="Phobius"/>
    </source>
</evidence>
<sequence>MYFWVKTFPGISENQTNDPKKIPFFSSSIFVPTIFLTAAILILHKFYYQSLARYPTAASIPASLFNSKHVLLGVVTSVGDADNFRLFHTPGGILAGWHWLRSVPLSRKDLKDQTIHIRLSGIDAPELSHFGKEAQPYAKEAMDWLTSYILGKRVRVEIFSRDRYERVVGAVEIRKWPYIWIKRNVSLEMIKLGLAEVYKSYGAEYGGKSAESWLLHEEEKARRKKIGIWRQSAKSYESPAEYKRRTLASLPNTSSKLKS</sequence>
<comment type="subcellular location">
    <subcellularLocation>
        <location evidence="1">Membrane</location>
        <topology evidence="1">Single-pass membrane protein</topology>
    </subcellularLocation>
    <subcellularLocation>
        <location evidence="2">Mitochondrion</location>
    </subcellularLocation>
</comment>
<dbReference type="InterPro" id="IPR016071">
    <property type="entry name" value="Staphylococal_nuclease_OB-fold"/>
</dbReference>
<evidence type="ECO:0000259" key="16">
    <source>
        <dbReference type="PROSITE" id="PS50830"/>
    </source>
</evidence>
<protein>
    <recommendedName>
        <fullName evidence="4">Probable endonuclease LCL3</fullName>
    </recommendedName>
    <alternativeName>
        <fullName evidence="5">Probable endonuclease lcl3</fullName>
    </alternativeName>
</protein>
<dbReference type="GO" id="GO:0016020">
    <property type="term" value="C:membrane"/>
    <property type="evidence" value="ECO:0007669"/>
    <property type="project" value="UniProtKB-SubCell"/>
</dbReference>
<dbReference type="EMBL" id="CP054534">
    <property type="protein sequence ID" value="QSL64643.1"/>
    <property type="molecule type" value="Genomic_DNA"/>
</dbReference>
<evidence type="ECO:0000256" key="5">
    <source>
        <dbReference type="ARBA" id="ARBA00014651"/>
    </source>
</evidence>
<feature type="domain" description="TNase-like" evidence="16">
    <location>
        <begin position="69"/>
        <end position="231"/>
    </location>
</feature>
<keyword evidence="7" id="KW-0540">Nuclease</keyword>
<keyword evidence="6 15" id="KW-0812">Transmembrane</keyword>
<evidence type="ECO:0000313" key="17">
    <source>
        <dbReference type="EMBL" id="QSL64643.1"/>
    </source>
</evidence>
<evidence type="ECO:0000256" key="4">
    <source>
        <dbReference type="ARBA" id="ARBA00013404"/>
    </source>
</evidence>
<evidence type="ECO:0000256" key="9">
    <source>
        <dbReference type="ARBA" id="ARBA00022759"/>
    </source>
</evidence>
<keyword evidence="8" id="KW-0479">Metal-binding</keyword>
<keyword evidence="9" id="KW-0255">Endonuclease</keyword>
<feature type="transmembrane region" description="Helical" evidence="15">
    <location>
        <begin position="22"/>
        <end position="43"/>
    </location>
</feature>
<evidence type="ECO:0000256" key="7">
    <source>
        <dbReference type="ARBA" id="ARBA00022722"/>
    </source>
</evidence>
<keyword evidence="11" id="KW-0106">Calcium</keyword>
<keyword evidence="14 15" id="KW-0472">Membrane</keyword>
<evidence type="ECO:0000256" key="3">
    <source>
        <dbReference type="ARBA" id="ARBA00005435"/>
    </source>
</evidence>
<dbReference type="GO" id="GO:0004519">
    <property type="term" value="F:endonuclease activity"/>
    <property type="evidence" value="ECO:0007669"/>
    <property type="project" value="UniProtKB-KW"/>
</dbReference>
<dbReference type="FunFam" id="2.40.50.90:FF:000029">
    <property type="entry name" value="Probable endonuclease lcl3"/>
    <property type="match status" value="1"/>
</dbReference>
<evidence type="ECO:0000256" key="2">
    <source>
        <dbReference type="ARBA" id="ARBA00004173"/>
    </source>
</evidence>
<reference evidence="17" key="1">
    <citation type="submission" date="2020-06" db="EMBL/GenBank/DDBJ databases">
        <title>Genomes of multiple members of Pneumocystis genus reveal paths to human pathogen Pneumocystis jirovecii.</title>
        <authorList>
            <person name="Cisse O.H."/>
            <person name="Ma L."/>
            <person name="Dekker J."/>
            <person name="Khil P."/>
            <person name="Jo J."/>
            <person name="Brenchley J."/>
            <person name="Blair R."/>
            <person name="Pahar B."/>
            <person name="Chabe M."/>
            <person name="Van Rompay K.A."/>
            <person name="Keesler R."/>
            <person name="Sukura A."/>
            <person name="Hirsch V."/>
            <person name="Kutty G."/>
            <person name="Liu Y."/>
            <person name="Peng L."/>
            <person name="Chen J."/>
            <person name="Song J."/>
            <person name="Weissenbacher-Lang C."/>
            <person name="Xu J."/>
            <person name="Upham N.S."/>
            <person name="Stajich J.E."/>
            <person name="Cuomo C.A."/>
            <person name="Cushion M.T."/>
            <person name="Kovacs J.A."/>
        </authorList>
    </citation>
    <scope>NUCLEOTIDE SEQUENCE</scope>
    <source>
        <strain evidence="17">2A</strain>
    </source>
</reference>
<dbReference type="InterPro" id="IPR035437">
    <property type="entry name" value="SNase_OB-fold_sf"/>
</dbReference>
<keyword evidence="18" id="KW-1185">Reference proteome</keyword>
<dbReference type="SMART" id="SM00318">
    <property type="entry name" value="SNc"/>
    <property type="match status" value="1"/>
</dbReference>
<name>A0A899FVG9_9ASCO</name>
<evidence type="ECO:0000256" key="8">
    <source>
        <dbReference type="ARBA" id="ARBA00022723"/>
    </source>
</evidence>
<dbReference type="OrthoDB" id="430293at2759"/>
<keyword evidence="12 15" id="KW-1133">Transmembrane helix</keyword>
<dbReference type="GO" id="GO:0016787">
    <property type="term" value="F:hydrolase activity"/>
    <property type="evidence" value="ECO:0007669"/>
    <property type="project" value="UniProtKB-KW"/>
</dbReference>
<evidence type="ECO:0000313" key="18">
    <source>
        <dbReference type="Proteomes" id="UP000663699"/>
    </source>
</evidence>
<evidence type="ECO:0000256" key="6">
    <source>
        <dbReference type="ARBA" id="ARBA00022692"/>
    </source>
</evidence>